<dbReference type="EMBL" id="CAKOGL010000009">
    <property type="protein sequence ID" value="CAH2090541.1"/>
    <property type="molecule type" value="Genomic_DNA"/>
</dbReference>
<feature type="region of interest" description="Disordered" evidence="1">
    <location>
        <begin position="141"/>
        <end position="164"/>
    </location>
</feature>
<proteinExistence type="predicted"/>
<accession>A0AAU9TTN4</accession>
<dbReference type="Proteomes" id="UP001153954">
    <property type="component" value="Unassembled WGS sequence"/>
</dbReference>
<comment type="caution">
    <text evidence="2">The sequence shown here is derived from an EMBL/GenBank/DDBJ whole genome shotgun (WGS) entry which is preliminary data.</text>
</comment>
<evidence type="ECO:0000256" key="1">
    <source>
        <dbReference type="SAM" id="MobiDB-lite"/>
    </source>
</evidence>
<dbReference type="InterPro" id="IPR031734">
    <property type="entry name" value="MBF2"/>
</dbReference>
<dbReference type="AlphaFoldDB" id="A0AAU9TTN4"/>
<keyword evidence="3" id="KW-1185">Reference proteome</keyword>
<organism evidence="2 3">
    <name type="scientific">Euphydryas editha</name>
    <name type="common">Edith's checkerspot</name>
    <dbReference type="NCBI Taxonomy" id="104508"/>
    <lineage>
        <taxon>Eukaryota</taxon>
        <taxon>Metazoa</taxon>
        <taxon>Ecdysozoa</taxon>
        <taxon>Arthropoda</taxon>
        <taxon>Hexapoda</taxon>
        <taxon>Insecta</taxon>
        <taxon>Pterygota</taxon>
        <taxon>Neoptera</taxon>
        <taxon>Endopterygota</taxon>
        <taxon>Lepidoptera</taxon>
        <taxon>Glossata</taxon>
        <taxon>Ditrysia</taxon>
        <taxon>Papilionoidea</taxon>
        <taxon>Nymphalidae</taxon>
        <taxon>Nymphalinae</taxon>
        <taxon>Euphydryas</taxon>
    </lineage>
</organism>
<evidence type="ECO:0000313" key="3">
    <source>
        <dbReference type="Proteomes" id="UP001153954"/>
    </source>
</evidence>
<protein>
    <submittedName>
        <fullName evidence="2">Uncharacterized protein</fullName>
    </submittedName>
</protein>
<reference evidence="2" key="1">
    <citation type="submission" date="2022-03" db="EMBL/GenBank/DDBJ databases">
        <authorList>
            <person name="Tunstrom K."/>
        </authorList>
    </citation>
    <scope>NUCLEOTIDE SEQUENCE</scope>
</reference>
<gene>
    <name evidence="2" type="ORF">EEDITHA_LOCUS6487</name>
</gene>
<sequence length="164" mass="18799">MQNQFRENTKQWVYFVSLKRVRGCNCDFYSGMFRENDFLVAQDRLYKDRVPYGSVFAKYGRIFKCPITYFRVVDRLGIGRGPGVEVIRGGLRHKYLVLRLQSPYNKPISVNIYVGCENKTPPRTELRSTTSTVKITTSSTKSTVKTTTTENPSNITTTISSQNT</sequence>
<name>A0AAU9TTN4_EUPED</name>
<evidence type="ECO:0000313" key="2">
    <source>
        <dbReference type="EMBL" id="CAH2090541.1"/>
    </source>
</evidence>
<dbReference type="Pfam" id="PF15868">
    <property type="entry name" value="MBF2"/>
    <property type="match status" value="1"/>
</dbReference>